<evidence type="ECO:0000256" key="1">
    <source>
        <dbReference type="SAM" id="MobiDB-lite"/>
    </source>
</evidence>
<organism evidence="2">
    <name type="scientific">Tanacetum cinerariifolium</name>
    <name type="common">Dalmatian daisy</name>
    <name type="synonym">Chrysanthemum cinerariifolium</name>
    <dbReference type="NCBI Taxonomy" id="118510"/>
    <lineage>
        <taxon>Eukaryota</taxon>
        <taxon>Viridiplantae</taxon>
        <taxon>Streptophyta</taxon>
        <taxon>Embryophyta</taxon>
        <taxon>Tracheophyta</taxon>
        <taxon>Spermatophyta</taxon>
        <taxon>Magnoliopsida</taxon>
        <taxon>eudicotyledons</taxon>
        <taxon>Gunneridae</taxon>
        <taxon>Pentapetalae</taxon>
        <taxon>asterids</taxon>
        <taxon>campanulids</taxon>
        <taxon>Asterales</taxon>
        <taxon>Asteraceae</taxon>
        <taxon>Asteroideae</taxon>
        <taxon>Anthemideae</taxon>
        <taxon>Anthemidinae</taxon>
        <taxon>Tanacetum</taxon>
    </lineage>
</organism>
<dbReference type="AlphaFoldDB" id="A0A699XAW3"/>
<gene>
    <name evidence="2" type="ORF">Tci_927077</name>
</gene>
<accession>A0A699XAW3</accession>
<comment type="caution">
    <text evidence="2">The sequence shown here is derived from an EMBL/GenBank/DDBJ whole genome shotgun (WGS) entry which is preliminary data.</text>
</comment>
<name>A0A699XAW3_TANCI</name>
<sequence length="94" mass="10289">MPPKPDLVFHDAPTTSETVPNILTVEPSPTKPNKDLSQSNMPSTPIIEDWVSDSEDGSESEPMPTQKVPSFVQTSEHMKTPRTSVKPVEHPTPA</sequence>
<feature type="non-terminal residue" evidence="2">
    <location>
        <position position="94"/>
    </location>
</feature>
<feature type="compositionally biased region" description="Acidic residues" evidence="1">
    <location>
        <begin position="50"/>
        <end position="59"/>
    </location>
</feature>
<proteinExistence type="predicted"/>
<evidence type="ECO:0000313" key="2">
    <source>
        <dbReference type="EMBL" id="GFD55108.1"/>
    </source>
</evidence>
<reference evidence="2" key="1">
    <citation type="journal article" date="2019" name="Sci. Rep.">
        <title>Draft genome of Tanacetum cinerariifolium, the natural source of mosquito coil.</title>
        <authorList>
            <person name="Yamashiro T."/>
            <person name="Shiraishi A."/>
            <person name="Satake H."/>
            <person name="Nakayama K."/>
        </authorList>
    </citation>
    <scope>NUCLEOTIDE SEQUENCE</scope>
</reference>
<protein>
    <submittedName>
        <fullName evidence="2">Uncharacterized protein</fullName>
    </submittedName>
</protein>
<dbReference type="EMBL" id="BKCJ011814047">
    <property type="protein sequence ID" value="GFD55108.1"/>
    <property type="molecule type" value="Genomic_DNA"/>
</dbReference>
<feature type="region of interest" description="Disordered" evidence="1">
    <location>
        <begin position="1"/>
        <end position="94"/>
    </location>
</feature>